<comment type="caution">
    <text evidence="4">The sequence shown here is derived from an EMBL/GenBank/DDBJ whole genome shotgun (WGS) entry which is preliminary data.</text>
</comment>
<dbReference type="PANTHER" id="PTHR33091:SF73">
    <property type="entry name" value="INHIBITOR OF TRYPSIN AND HAGEMAN FACTOR-LIKE"/>
    <property type="match status" value="1"/>
</dbReference>
<keyword evidence="2" id="KW-0646">Protease inhibitor</keyword>
<protein>
    <submittedName>
        <fullName evidence="4">Uncharacterized protein</fullName>
    </submittedName>
</protein>
<dbReference type="InterPro" id="IPR000864">
    <property type="entry name" value="Prot_inh_pot1"/>
</dbReference>
<accession>A0A164T5X7</accession>
<dbReference type="OMA" id="EINCFRV"/>
<organism evidence="4">
    <name type="scientific">Daucus carota subsp. sativus</name>
    <name type="common">Carrot</name>
    <dbReference type="NCBI Taxonomy" id="79200"/>
    <lineage>
        <taxon>Eukaryota</taxon>
        <taxon>Viridiplantae</taxon>
        <taxon>Streptophyta</taxon>
        <taxon>Embryophyta</taxon>
        <taxon>Tracheophyta</taxon>
        <taxon>Spermatophyta</taxon>
        <taxon>Magnoliopsida</taxon>
        <taxon>eudicotyledons</taxon>
        <taxon>Gunneridae</taxon>
        <taxon>Pentapetalae</taxon>
        <taxon>asterids</taxon>
        <taxon>campanulids</taxon>
        <taxon>Apiales</taxon>
        <taxon>Apiaceae</taxon>
        <taxon>Apioideae</taxon>
        <taxon>Scandiceae</taxon>
        <taxon>Daucinae</taxon>
        <taxon>Daucus</taxon>
        <taxon>Daucus sect. Daucus</taxon>
    </lineage>
</organism>
<dbReference type="Gene3D" id="3.30.10.10">
    <property type="entry name" value="Trypsin Inhibitor V, subunit A"/>
    <property type="match status" value="1"/>
</dbReference>
<dbReference type="Pfam" id="PF00280">
    <property type="entry name" value="potato_inhibit"/>
    <property type="match status" value="1"/>
</dbReference>
<dbReference type="PANTHER" id="PTHR33091">
    <property type="entry name" value="PROTEIN, PUTATIVE, EXPRESSED-RELATED"/>
    <property type="match status" value="1"/>
</dbReference>
<name>A0A164T5X7_DAUCS</name>
<dbReference type="InterPro" id="IPR036354">
    <property type="entry name" value="Prot_inh_pot1_sf"/>
</dbReference>
<dbReference type="GO" id="GO:0004867">
    <property type="term" value="F:serine-type endopeptidase inhibitor activity"/>
    <property type="evidence" value="ECO:0007669"/>
    <property type="project" value="UniProtKB-KW"/>
</dbReference>
<evidence type="ECO:0000256" key="2">
    <source>
        <dbReference type="ARBA" id="ARBA00022690"/>
    </source>
</evidence>
<evidence type="ECO:0000256" key="1">
    <source>
        <dbReference type="ARBA" id="ARBA00008210"/>
    </source>
</evidence>
<gene>
    <name evidence="4" type="ORF">DCAR_024232</name>
</gene>
<dbReference type="SUPFAM" id="SSF54654">
    <property type="entry name" value="CI-2 family of serine protease inhibitors"/>
    <property type="match status" value="1"/>
</dbReference>
<keyword evidence="3" id="KW-0722">Serine protease inhibitor</keyword>
<sequence length="73" mass="7898">MSSTCRSREGKSSWAELEGINGELAAQIIERENKNVNAVVVAANSFGTSEINCFRVRVKVDKDGIVTSTPRIG</sequence>
<dbReference type="STRING" id="79200.A0A164T5X7"/>
<dbReference type="Gramene" id="KZM87098">
    <property type="protein sequence ID" value="KZM87098"/>
    <property type="gene ID" value="DCAR_024232"/>
</dbReference>
<dbReference type="AlphaFoldDB" id="A0A164T5X7"/>
<evidence type="ECO:0000256" key="3">
    <source>
        <dbReference type="ARBA" id="ARBA00022900"/>
    </source>
</evidence>
<dbReference type="GO" id="GO:0009611">
    <property type="term" value="P:response to wounding"/>
    <property type="evidence" value="ECO:0007669"/>
    <property type="project" value="InterPro"/>
</dbReference>
<dbReference type="EMBL" id="LNRQ01000007">
    <property type="protein sequence ID" value="KZM87098.1"/>
    <property type="molecule type" value="Genomic_DNA"/>
</dbReference>
<evidence type="ECO:0000313" key="4">
    <source>
        <dbReference type="EMBL" id="KZM87098.1"/>
    </source>
</evidence>
<reference evidence="4" key="1">
    <citation type="journal article" date="2016" name="Nat. Genet.">
        <title>A high-quality carrot genome assembly provides new insights into carotenoid accumulation and asterid genome evolution.</title>
        <authorList>
            <person name="Iorizzo M."/>
            <person name="Ellison S."/>
            <person name="Senalik D."/>
            <person name="Zeng P."/>
            <person name="Satapoomin P."/>
            <person name="Huang J."/>
            <person name="Bowman M."/>
            <person name="Iovene M."/>
            <person name="Sanseverino W."/>
            <person name="Cavagnaro P."/>
            <person name="Yildiz M."/>
            <person name="Macko-Podgorni A."/>
            <person name="Moranska E."/>
            <person name="Grzebelus E."/>
            <person name="Grzebelus D."/>
            <person name="Ashrafi H."/>
            <person name="Zheng Z."/>
            <person name="Cheng S."/>
            <person name="Spooner D."/>
            <person name="Van Deynze A."/>
            <person name="Simon P."/>
        </authorList>
    </citation>
    <scope>NUCLEOTIDE SEQUENCE [LARGE SCALE GENOMIC DNA]</scope>
    <source>
        <tissue evidence="4">Leaf</tissue>
    </source>
</reference>
<proteinExistence type="inferred from homology"/>
<comment type="similarity">
    <text evidence="1">Belongs to the protease inhibitor I13 (potato type I serine protease inhibitor) family.</text>
</comment>